<accession>A0A846MEF0</accession>
<comment type="caution">
    <text evidence="2">The sequence shown here is derived from an EMBL/GenBank/DDBJ whole genome shotgun (WGS) entry which is preliminary data.</text>
</comment>
<organism evidence="2 3">
    <name type="scientific">Saccharococcus thermophilus</name>
    <dbReference type="NCBI Taxonomy" id="29396"/>
    <lineage>
        <taxon>Bacteria</taxon>
        <taxon>Bacillati</taxon>
        <taxon>Bacillota</taxon>
        <taxon>Bacilli</taxon>
        <taxon>Bacillales</taxon>
        <taxon>Anoxybacillaceae</taxon>
        <taxon>Saccharococcus</taxon>
    </lineage>
</organism>
<sequence length="42" mass="4860">MSPFLYGCKFMLVNLLIYSKKVKSTPSKYPRKPGMPNKQPIQ</sequence>
<reference evidence="2 3" key="1">
    <citation type="submission" date="2020-03" db="EMBL/GenBank/DDBJ databases">
        <title>Genomic Encyclopedia of Archaeal and Bacterial Type Strains, Phase II (KMG-II): from individual species to whole genera.</title>
        <authorList>
            <person name="Goeker M."/>
        </authorList>
    </citation>
    <scope>NUCLEOTIDE SEQUENCE [LARGE SCALE GENOMIC DNA]</scope>
    <source>
        <strain evidence="2 3">DSM 4749</strain>
    </source>
</reference>
<gene>
    <name evidence="2" type="ORF">BDD39_000233</name>
</gene>
<keyword evidence="3" id="KW-1185">Reference proteome</keyword>
<proteinExistence type="predicted"/>
<feature type="region of interest" description="Disordered" evidence="1">
    <location>
        <begin position="23"/>
        <end position="42"/>
    </location>
</feature>
<dbReference type="AlphaFoldDB" id="A0A846MEF0"/>
<dbReference type="Proteomes" id="UP000532769">
    <property type="component" value="Unassembled WGS sequence"/>
</dbReference>
<name>A0A846MEF0_9BACL</name>
<evidence type="ECO:0000313" key="3">
    <source>
        <dbReference type="Proteomes" id="UP000532769"/>
    </source>
</evidence>
<dbReference type="EMBL" id="JAASRS010000001">
    <property type="protein sequence ID" value="NIK13723.1"/>
    <property type="molecule type" value="Genomic_DNA"/>
</dbReference>
<protein>
    <submittedName>
        <fullName evidence="2">Uncharacterized protein</fullName>
    </submittedName>
</protein>
<evidence type="ECO:0000256" key="1">
    <source>
        <dbReference type="SAM" id="MobiDB-lite"/>
    </source>
</evidence>
<evidence type="ECO:0000313" key="2">
    <source>
        <dbReference type="EMBL" id="NIK13723.1"/>
    </source>
</evidence>